<protein>
    <recommendedName>
        <fullName evidence="4">NAD(P)-binding protein</fullName>
    </recommendedName>
</protein>
<evidence type="ECO:0008006" key="4">
    <source>
        <dbReference type="Google" id="ProtNLM"/>
    </source>
</evidence>
<accession>A0AAD4Q5F8</accession>
<dbReference type="InterPro" id="IPR036291">
    <property type="entry name" value="NAD(P)-bd_dom_sf"/>
</dbReference>
<dbReference type="SUPFAM" id="SSF51735">
    <property type="entry name" value="NAD(P)-binding Rossmann-fold domains"/>
    <property type="match status" value="1"/>
</dbReference>
<dbReference type="GeneID" id="70242811"/>
<keyword evidence="1" id="KW-0521">NADP</keyword>
<name>A0AAD4Q5F8_9EURO</name>
<proteinExistence type="predicted"/>
<dbReference type="PRINTS" id="PR00081">
    <property type="entry name" value="GDHRDH"/>
</dbReference>
<dbReference type="Pfam" id="PF00106">
    <property type="entry name" value="adh_short"/>
    <property type="match status" value="1"/>
</dbReference>
<reference evidence="2" key="1">
    <citation type="submission" date="2021-12" db="EMBL/GenBank/DDBJ databases">
        <title>Convergent genome expansion in fungi linked to evolution of root-endophyte symbiosis.</title>
        <authorList>
            <consortium name="DOE Joint Genome Institute"/>
            <person name="Ke Y.-H."/>
            <person name="Bonito G."/>
            <person name="Liao H.-L."/>
            <person name="Looney B."/>
            <person name="Rojas-Flechas A."/>
            <person name="Nash J."/>
            <person name="Hameed K."/>
            <person name="Schadt C."/>
            <person name="Martin F."/>
            <person name="Crous P.W."/>
            <person name="Miettinen O."/>
            <person name="Magnuson J.K."/>
            <person name="Labbe J."/>
            <person name="Jacobson D."/>
            <person name="Doktycz M.J."/>
            <person name="Veneault-Fourrey C."/>
            <person name="Kuo A."/>
            <person name="Mondo S."/>
            <person name="Calhoun S."/>
            <person name="Riley R."/>
            <person name="Ohm R."/>
            <person name="LaButti K."/>
            <person name="Andreopoulos B."/>
            <person name="Pangilinan J."/>
            <person name="Nolan M."/>
            <person name="Tritt A."/>
            <person name="Clum A."/>
            <person name="Lipzen A."/>
            <person name="Daum C."/>
            <person name="Barry K."/>
            <person name="Grigoriev I.V."/>
            <person name="Vilgalys R."/>
        </authorList>
    </citation>
    <scope>NUCLEOTIDE SEQUENCE</scope>
    <source>
        <strain evidence="2">PMI_201</strain>
    </source>
</reference>
<evidence type="ECO:0000313" key="2">
    <source>
        <dbReference type="EMBL" id="KAH8704151.1"/>
    </source>
</evidence>
<dbReference type="RefSeq" id="XP_046077169.1">
    <property type="nucleotide sequence ID" value="XM_046212524.1"/>
</dbReference>
<evidence type="ECO:0000256" key="1">
    <source>
        <dbReference type="ARBA" id="ARBA00022857"/>
    </source>
</evidence>
<dbReference type="PROSITE" id="PS00061">
    <property type="entry name" value="ADH_SHORT"/>
    <property type="match status" value="1"/>
</dbReference>
<dbReference type="PANTHER" id="PTHR45458">
    <property type="entry name" value="SHORT-CHAIN DEHYDROGENASE/REDUCTASE SDR"/>
    <property type="match status" value="1"/>
</dbReference>
<evidence type="ECO:0000313" key="3">
    <source>
        <dbReference type="Proteomes" id="UP001201262"/>
    </source>
</evidence>
<organism evidence="2 3">
    <name type="scientific">Talaromyces proteolyticus</name>
    <dbReference type="NCBI Taxonomy" id="1131652"/>
    <lineage>
        <taxon>Eukaryota</taxon>
        <taxon>Fungi</taxon>
        <taxon>Dikarya</taxon>
        <taxon>Ascomycota</taxon>
        <taxon>Pezizomycotina</taxon>
        <taxon>Eurotiomycetes</taxon>
        <taxon>Eurotiomycetidae</taxon>
        <taxon>Eurotiales</taxon>
        <taxon>Trichocomaceae</taxon>
        <taxon>Talaromyces</taxon>
        <taxon>Talaromyces sect. Bacilispori</taxon>
    </lineage>
</organism>
<dbReference type="CDD" id="cd05325">
    <property type="entry name" value="carb_red_sniffer_like_SDR_c"/>
    <property type="match status" value="1"/>
</dbReference>
<keyword evidence="3" id="KW-1185">Reference proteome</keyword>
<dbReference type="InterPro" id="IPR020904">
    <property type="entry name" value="Sc_DH/Rdtase_CS"/>
</dbReference>
<dbReference type="Proteomes" id="UP001201262">
    <property type="component" value="Unassembled WGS sequence"/>
</dbReference>
<dbReference type="PANTHER" id="PTHR45458:SF1">
    <property type="entry name" value="SHORT CHAIN DEHYDROGENASE"/>
    <property type="match status" value="1"/>
</dbReference>
<dbReference type="EMBL" id="JAJTJA010000002">
    <property type="protein sequence ID" value="KAH8704151.1"/>
    <property type="molecule type" value="Genomic_DNA"/>
</dbReference>
<dbReference type="Gene3D" id="3.40.50.720">
    <property type="entry name" value="NAD(P)-binding Rossmann-like Domain"/>
    <property type="match status" value="1"/>
</dbReference>
<sequence length="226" mass="24404">MSDKITLVVGASRGIGHELVHQLSQNPQNKVYATVRQPIPFPSSNVKSITLDQRSNTSIAAAASQIPELDTLIINAAIGKDEKLLDTTDTRLAEYFDVNAIGALRIVQAFLPALKARKTRKILLISSQSGSMARQINATGGFRGPYAVSKAALNMIAVQLHNELHEEGFTVVPLHPGWVATDMGNEAGSGAMPIPKSVEGILHVLEKVTLEDSAKFYLWDGAILPW</sequence>
<dbReference type="AlphaFoldDB" id="A0AAD4Q5F8"/>
<comment type="caution">
    <text evidence="2">The sequence shown here is derived from an EMBL/GenBank/DDBJ whole genome shotgun (WGS) entry which is preliminary data.</text>
</comment>
<dbReference type="InterPro" id="IPR052184">
    <property type="entry name" value="SDR_enzymes"/>
</dbReference>
<dbReference type="InterPro" id="IPR002347">
    <property type="entry name" value="SDR_fam"/>
</dbReference>
<dbReference type="GO" id="GO:0016616">
    <property type="term" value="F:oxidoreductase activity, acting on the CH-OH group of donors, NAD or NADP as acceptor"/>
    <property type="evidence" value="ECO:0007669"/>
    <property type="project" value="TreeGrafter"/>
</dbReference>
<gene>
    <name evidence="2" type="ORF">BGW36DRAFT_313715</name>
</gene>